<proteinExistence type="predicted"/>
<organism evidence="2 3">
    <name type="scientific">Methylomusa anaerophila</name>
    <dbReference type="NCBI Taxonomy" id="1930071"/>
    <lineage>
        <taxon>Bacteria</taxon>
        <taxon>Bacillati</taxon>
        <taxon>Bacillota</taxon>
        <taxon>Negativicutes</taxon>
        <taxon>Selenomonadales</taxon>
        <taxon>Sporomusaceae</taxon>
        <taxon>Methylomusa</taxon>
    </lineage>
</organism>
<sequence>MITKRTVIILFLSVTIFSTANCSAQQNDYIITSQPFPGKDGSIISAEERELIQGLVPYFNAINNKDFQKVKSIRLSQRNLPEEELRVRYANVKFILNGVEDVSYNNGMLKAVIIYIVEFIKPGTAEKNYNWNKCDVILIRQENSWVIGNWFPIENILPANARSIQAMFDMNTKFVKRYGVDDLSKWSGLSTPCAESQPSTAEASARY</sequence>
<evidence type="ECO:0008006" key="4">
    <source>
        <dbReference type="Google" id="ProtNLM"/>
    </source>
</evidence>
<accession>A0A348AIT1</accession>
<name>A0A348AIT1_9FIRM</name>
<dbReference type="RefSeq" id="WP_126308048.1">
    <property type="nucleotide sequence ID" value="NZ_AP018449.1"/>
</dbReference>
<evidence type="ECO:0000313" key="3">
    <source>
        <dbReference type="Proteomes" id="UP000276437"/>
    </source>
</evidence>
<feature type="signal peptide" evidence="1">
    <location>
        <begin position="1"/>
        <end position="20"/>
    </location>
</feature>
<dbReference type="OrthoDB" id="1680602at2"/>
<evidence type="ECO:0000256" key="1">
    <source>
        <dbReference type="SAM" id="SignalP"/>
    </source>
</evidence>
<gene>
    <name evidence="2" type="ORF">MAMMFC1_01646</name>
</gene>
<keyword evidence="3" id="KW-1185">Reference proteome</keyword>
<protein>
    <recommendedName>
        <fullName evidence="4">DUF4829 domain-containing protein</fullName>
    </recommendedName>
</protein>
<evidence type="ECO:0000313" key="2">
    <source>
        <dbReference type="EMBL" id="BBB90979.1"/>
    </source>
</evidence>
<dbReference type="Proteomes" id="UP000276437">
    <property type="component" value="Chromosome"/>
</dbReference>
<dbReference type="AlphaFoldDB" id="A0A348AIT1"/>
<feature type="chain" id="PRO_5039629035" description="DUF4829 domain-containing protein" evidence="1">
    <location>
        <begin position="21"/>
        <end position="207"/>
    </location>
</feature>
<dbReference type="KEGG" id="mana:MAMMFC1_01646"/>
<keyword evidence="1" id="KW-0732">Signal</keyword>
<dbReference type="EMBL" id="AP018449">
    <property type="protein sequence ID" value="BBB90979.1"/>
    <property type="molecule type" value="Genomic_DNA"/>
</dbReference>
<reference evidence="2 3" key="1">
    <citation type="journal article" date="2018" name="Int. J. Syst. Evol. Microbiol.">
        <title>Methylomusa anaerophila gen. nov., sp. nov., an anaerobic methanol-utilizing bacterium isolated from a microbial fuel cell.</title>
        <authorList>
            <person name="Amano N."/>
            <person name="Yamamuro A."/>
            <person name="Miyahara M."/>
            <person name="Kouzuma A."/>
            <person name="Abe T."/>
            <person name="Watanabe K."/>
        </authorList>
    </citation>
    <scope>NUCLEOTIDE SEQUENCE [LARGE SCALE GENOMIC DNA]</scope>
    <source>
        <strain evidence="2 3">MMFC1</strain>
    </source>
</reference>